<organism evidence="1 2">
    <name type="scientific">Forsythia ovata</name>
    <dbReference type="NCBI Taxonomy" id="205694"/>
    <lineage>
        <taxon>Eukaryota</taxon>
        <taxon>Viridiplantae</taxon>
        <taxon>Streptophyta</taxon>
        <taxon>Embryophyta</taxon>
        <taxon>Tracheophyta</taxon>
        <taxon>Spermatophyta</taxon>
        <taxon>Magnoliopsida</taxon>
        <taxon>eudicotyledons</taxon>
        <taxon>Gunneridae</taxon>
        <taxon>Pentapetalae</taxon>
        <taxon>asterids</taxon>
        <taxon>lamiids</taxon>
        <taxon>Lamiales</taxon>
        <taxon>Oleaceae</taxon>
        <taxon>Forsythieae</taxon>
        <taxon>Forsythia</taxon>
    </lineage>
</organism>
<keyword evidence="2" id="KW-1185">Reference proteome</keyword>
<dbReference type="AlphaFoldDB" id="A0ABD1WVL3"/>
<accession>A0ABD1WVL3</accession>
<evidence type="ECO:0000313" key="1">
    <source>
        <dbReference type="EMBL" id="KAL2553747.1"/>
    </source>
</evidence>
<dbReference type="EMBL" id="JBFOLJ010000002">
    <property type="protein sequence ID" value="KAL2553747.1"/>
    <property type="molecule type" value="Genomic_DNA"/>
</dbReference>
<proteinExistence type="predicted"/>
<reference evidence="2" key="1">
    <citation type="submission" date="2024-07" db="EMBL/GenBank/DDBJ databases">
        <title>Two chromosome-level genome assemblies of Korean endemic species Abeliophyllum distichum and Forsythia ovata (Oleaceae).</title>
        <authorList>
            <person name="Jang H."/>
        </authorList>
    </citation>
    <scope>NUCLEOTIDE SEQUENCE [LARGE SCALE GENOMIC DNA]</scope>
</reference>
<sequence length="143" mass="15632">MDKMTLDNGWAGPGLYSSQTQHYSIRLWRDLGRKCAAVAIDGDERPVQVLRRSNSVDVTTVVTNGFIVSPECLSPSNSEISDSIDHILANTNSNFYFPVIRNVVFPLPIQSSPAAMDDDNADDSLTTLTLSLPGSRNEFATLV</sequence>
<name>A0ABD1WVL3_9LAMI</name>
<comment type="caution">
    <text evidence="1">The sequence shown here is derived from an EMBL/GenBank/DDBJ whole genome shotgun (WGS) entry which is preliminary data.</text>
</comment>
<protein>
    <submittedName>
        <fullName evidence="1">Transcription factor MYB</fullName>
    </submittedName>
</protein>
<evidence type="ECO:0000313" key="2">
    <source>
        <dbReference type="Proteomes" id="UP001604277"/>
    </source>
</evidence>
<dbReference type="Proteomes" id="UP001604277">
    <property type="component" value="Unassembled WGS sequence"/>
</dbReference>
<gene>
    <name evidence="1" type="ORF">Fot_07366</name>
</gene>